<keyword evidence="2" id="KW-0812">Transmembrane</keyword>
<dbReference type="PANTHER" id="PTHR34980">
    <property type="entry name" value="INNER MEMBRANE PROTEIN-RELATED-RELATED"/>
    <property type="match status" value="1"/>
</dbReference>
<reference evidence="3 4" key="1">
    <citation type="submission" date="2017-08" db="EMBL/GenBank/DDBJ databases">
        <title>Infants hospitalized years apart are colonized by the same room-sourced microbial strains.</title>
        <authorList>
            <person name="Brooks B."/>
            <person name="Olm M.R."/>
            <person name="Firek B.A."/>
            <person name="Baker R."/>
            <person name="Thomas B.C."/>
            <person name="Morowitz M.J."/>
            <person name="Banfield J.F."/>
        </authorList>
    </citation>
    <scope>NUCLEOTIDE SEQUENCE [LARGE SCALE GENOMIC DNA]</scope>
    <source>
        <strain evidence="3">S2_003_000_R2_11</strain>
    </source>
</reference>
<organism evidence="3 4">
    <name type="scientific">Cereibacter sphaeroides</name>
    <name type="common">Rhodobacter sphaeroides</name>
    <dbReference type="NCBI Taxonomy" id="1063"/>
    <lineage>
        <taxon>Bacteria</taxon>
        <taxon>Pseudomonadati</taxon>
        <taxon>Pseudomonadota</taxon>
        <taxon>Alphaproteobacteria</taxon>
        <taxon>Rhodobacterales</taxon>
        <taxon>Paracoccaceae</taxon>
        <taxon>Cereibacter</taxon>
    </lineage>
</organism>
<keyword evidence="2" id="KW-0472">Membrane</keyword>
<keyword evidence="2" id="KW-1133">Transmembrane helix</keyword>
<dbReference type="EMBL" id="QFQS01000003">
    <property type="protein sequence ID" value="PZQ96687.1"/>
    <property type="molecule type" value="Genomic_DNA"/>
</dbReference>
<feature type="transmembrane region" description="Helical" evidence="2">
    <location>
        <begin position="26"/>
        <end position="48"/>
    </location>
</feature>
<feature type="region of interest" description="Disordered" evidence="1">
    <location>
        <begin position="128"/>
        <end position="150"/>
    </location>
</feature>
<sequence>MGFGEAVRSVFSNYATFSGRARRAEYWWFVLFNIIGSAITGTLDYILFGGTVVETIDSVAVVIENSPLNALFGLLVFLPGLSVTVRRLHDVGRSGWWFWIILIPLVGFILLLYWTIRRGDVGPNQYGPDPITDGGYDGYGGSSVPRVPRS</sequence>
<accession>A0A2W5TLU1</accession>
<dbReference type="GO" id="GO:0005886">
    <property type="term" value="C:plasma membrane"/>
    <property type="evidence" value="ECO:0007669"/>
    <property type="project" value="TreeGrafter"/>
</dbReference>
<feature type="transmembrane region" description="Helical" evidence="2">
    <location>
        <begin position="97"/>
        <end position="116"/>
    </location>
</feature>
<evidence type="ECO:0000256" key="1">
    <source>
        <dbReference type="SAM" id="MobiDB-lite"/>
    </source>
</evidence>
<dbReference type="Proteomes" id="UP000248975">
    <property type="component" value="Unassembled WGS sequence"/>
</dbReference>
<feature type="transmembrane region" description="Helical" evidence="2">
    <location>
        <begin position="68"/>
        <end position="85"/>
    </location>
</feature>
<dbReference type="PANTHER" id="PTHR34980:SF2">
    <property type="entry name" value="INNER MEMBRANE PROTEIN YHAH-RELATED"/>
    <property type="match status" value="1"/>
</dbReference>
<evidence type="ECO:0000256" key="2">
    <source>
        <dbReference type="SAM" id="Phobius"/>
    </source>
</evidence>
<evidence type="ECO:0000313" key="3">
    <source>
        <dbReference type="EMBL" id="PZQ96687.1"/>
    </source>
</evidence>
<evidence type="ECO:0000313" key="4">
    <source>
        <dbReference type="Proteomes" id="UP000248975"/>
    </source>
</evidence>
<dbReference type="InterPro" id="IPR008523">
    <property type="entry name" value="DUF805"/>
</dbReference>
<dbReference type="AlphaFoldDB" id="A0A2W5TLU1"/>
<gene>
    <name evidence="3" type="ORF">DI533_13935</name>
</gene>
<name>A0A2W5TLU1_CERSP</name>
<proteinExistence type="predicted"/>
<dbReference type="Pfam" id="PF05656">
    <property type="entry name" value="DUF805"/>
    <property type="match status" value="1"/>
</dbReference>
<comment type="caution">
    <text evidence="3">The sequence shown here is derived from an EMBL/GenBank/DDBJ whole genome shotgun (WGS) entry which is preliminary data.</text>
</comment>
<protein>
    <submittedName>
        <fullName evidence="3">DUF805 domain-containing protein</fullName>
    </submittedName>
</protein>